<dbReference type="Proteomes" id="UP000248410">
    <property type="component" value="Chromosome"/>
</dbReference>
<keyword evidence="2" id="KW-0472">Membrane</keyword>
<organism evidence="3 4">
    <name type="scientific">Acidianus sulfidivorans JP7</name>
    <dbReference type="NCBI Taxonomy" id="619593"/>
    <lineage>
        <taxon>Archaea</taxon>
        <taxon>Thermoproteota</taxon>
        <taxon>Thermoprotei</taxon>
        <taxon>Sulfolobales</taxon>
        <taxon>Sulfolobaceae</taxon>
        <taxon>Acidianus</taxon>
    </lineage>
</organism>
<keyword evidence="2" id="KW-0812">Transmembrane</keyword>
<dbReference type="Gene3D" id="3.40.720.10">
    <property type="entry name" value="Alkaline Phosphatase, subunit A"/>
    <property type="match status" value="2"/>
</dbReference>
<feature type="transmembrane region" description="Helical" evidence="2">
    <location>
        <begin position="508"/>
        <end position="525"/>
    </location>
</feature>
<dbReference type="CDD" id="cd16013">
    <property type="entry name" value="AcpA"/>
    <property type="match status" value="1"/>
</dbReference>
<dbReference type="KEGG" id="asul:DFR86_10505"/>
<dbReference type="PANTHER" id="PTHR31956">
    <property type="entry name" value="NON-SPECIFIC PHOSPHOLIPASE C4-RELATED"/>
    <property type="match status" value="1"/>
</dbReference>
<name>A0A2U9IPI9_9CREN</name>
<feature type="transmembrane region" description="Helical" evidence="2">
    <location>
        <begin position="477"/>
        <end position="496"/>
    </location>
</feature>
<sequence>MEKGKVFSTIFNKKVIFVFFIILFISISPLSHSLSQYSSTATPIKHVVIIIEENHSFDNLFGTYPFGWPPIINNITLSVMEPEGLYNNYSQLEDSKNGVLNYITVPNVPWFSLFGSSHPYYADAWDTADPYEGWTSYHGDYWFDTEDGFVYYSGPQSMAYFSYQQAGLLWDYAEEYVLADNYFSPVLGLTEPNRIAYMIGQPPNFYTDDVCNAIPLNESIMYQLQQYNVSWGYFAYGYNGEIPWPMYAFIGINNYKNDFHSLTTFYEDLEDGNLPTVSWVMFISGYDDKYDMHPPYNITSGAVEITKIINAIMRSPYWNSTVIFITFDEGGGYYDQITPPSINHYGLGQRIPLLIISPYAKEAWINNYTLSGYTLLGFIDYNWHLPYLTKIVEESDVQGLLQSFNFSAKPRPPLILEPNNWTYPIPLQYPVHYGYIALVNPHKGYSQVYSAPELSLLLPIEVIAFGLTFLSFKFKKLLLPGLLLMIVTLGISGFLDYSNNIYSFVTEYYMYSSLIGFLISGILALKRYRVYLKR</sequence>
<keyword evidence="2" id="KW-1133">Transmembrane helix</keyword>
<reference evidence="3 4" key="1">
    <citation type="submission" date="2018-05" db="EMBL/GenBank/DDBJ databases">
        <title>Complete Genome Sequences of Extremely Thermoacidophilic, Metal-Mobilizing Type-Strain Members of the Archaeal Family Sulfolobaceae: Acidianus brierleyi DSM-1651T, Acidianus sulfidivorans DSM-18786T, Metallosphaera hakonensis DSM-7519T, and Metallosphaera prunae DSM-10039T.</title>
        <authorList>
            <person name="Counts J.A."/>
            <person name="Kelly R.M."/>
        </authorList>
    </citation>
    <scope>NUCLEOTIDE SEQUENCE [LARGE SCALE GENOMIC DNA]</scope>
    <source>
        <strain evidence="3 4">JP7</strain>
    </source>
</reference>
<dbReference type="InterPro" id="IPR007312">
    <property type="entry name" value="Phosphoesterase"/>
</dbReference>
<dbReference type="EMBL" id="CP029288">
    <property type="protein sequence ID" value="AWR97925.1"/>
    <property type="molecule type" value="Genomic_DNA"/>
</dbReference>
<evidence type="ECO:0000256" key="2">
    <source>
        <dbReference type="SAM" id="Phobius"/>
    </source>
</evidence>
<dbReference type="AlphaFoldDB" id="A0A2U9IPI9"/>
<protein>
    <submittedName>
        <fullName evidence="3">Acid phosphatase</fullName>
    </submittedName>
</protein>
<evidence type="ECO:0000256" key="1">
    <source>
        <dbReference type="ARBA" id="ARBA00022801"/>
    </source>
</evidence>
<keyword evidence="1" id="KW-0378">Hydrolase</keyword>
<dbReference type="Pfam" id="PF04185">
    <property type="entry name" value="Phosphoesterase"/>
    <property type="match status" value="1"/>
</dbReference>
<dbReference type="InterPro" id="IPR017850">
    <property type="entry name" value="Alkaline_phosphatase_core_sf"/>
</dbReference>
<keyword evidence="4" id="KW-1185">Reference proteome</keyword>
<dbReference type="GO" id="GO:0042578">
    <property type="term" value="F:phosphoric ester hydrolase activity"/>
    <property type="evidence" value="ECO:0007669"/>
    <property type="project" value="UniProtKB-ARBA"/>
</dbReference>
<gene>
    <name evidence="3" type="ORF">DFR86_10505</name>
</gene>
<evidence type="ECO:0000313" key="4">
    <source>
        <dbReference type="Proteomes" id="UP000248410"/>
    </source>
</evidence>
<dbReference type="PANTHER" id="PTHR31956:SF1">
    <property type="entry name" value="NON-SPECIFIC PHOSPHOLIPASE C1"/>
    <property type="match status" value="1"/>
</dbReference>
<accession>A0A2U9IPI9</accession>
<dbReference type="SUPFAM" id="SSF53649">
    <property type="entry name" value="Alkaline phosphatase-like"/>
    <property type="match status" value="1"/>
</dbReference>
<evidence type="ECO:0000313" key="3">
    <source>
        <dbReference type="EMBL" id="AWR97925.1"/>
    </source>
</evidence>
<proteinExistence type="predicted"/>